<evidence type="ECO:0000313" key="2">
    <source>
        <dbReference type="EMBL" id="KAG0306396.1"/>
    </source>
</evidence>
<dbReference type="EMBL" id="JAAAIN010001145">
    <property type="protein sequence ID" value="KAG0306396.1"/>
    <property type="molecule type" value="Genomic_DNA"/>
</dbReference>
<accession>A0A9P6R1T6</accession>
<evidence type="ECO:0000256" key="1">
    <source>
        <dbReference type="SAM" id="MobiDB-lite"/>
    </source>
</evidence>
<sequence length="142" mass="15660">MYQRPGARPNPYKPMFGAKDAIACLSRQINDVYARAFIKNLLLMCSYAEGSRLSQDRCVQIESCLPAHLGNLEDKYGPFAEGATGDDEGTDNNTHPNHNVSDLHPFTIYTLTVAWRPNPQKTCFAGSNHFSGSNHPITTSGK</sequence>
<dbReference type="AlphaFoldDB" id="A0A9P6R1T6"/>
<dbReference type="Proteomes" id="UP000823405">
    <property type="component" value="Unassembled WGS sequence"/>
</dbReference>
<gene>
    <name evidence="2" type="ORF">BGZ97_000762</name>
</gene>
<reference evidence="2" key="1">
    <citation type="journal article" date="2020" name="Fungal Divers.">
        <title>Resolving the Mortierellaceae phylogeny through synthesis of multi-gene phylogenetics and phylogenomics.</title>
        <authorList>
            <person name="Vandepol N."/>
            <person name="Liber J."/>
            <person name="Desiro A."/>
            <person name="Na H."/>
            <person name="Kennedy M."/>
            <person name="Barry K."/>
            <person name="Grigoriev I.V."/>
            <person name="Miller A.N."/>
            <person name="O'Donnell K."/>
            <person name="Stajich J.E."/>
            <person name="Bonito G."/>
        </authorList>
    </citation>
    <scope>NUCLEOTIDE SEQUENCE</scope>
    <source>
        <strain evidence="2">NVP60</strain>
    </source>
</reference>
<evidence type="ECO:0000313" key="3">
    <source>
        <dbReference type="Proteomes" id="UP000823405"/>
    </source>
</evidence>
<protein>
    <submittedName>
        <fullName evidence="2">Uncharacterized protein</fullName>
    </submittedName>
</protein>
<organism evidence="2 3">
    <name type="scientific">Linnemannia gamsii</name>
    <dbReference type="NCBI Taxonomy" id="64522"/>
    <lineage>
        <taxon>Eukaryota</taxon>
        <taxon>Fungi</taxon>
        <taxon>Fungi incertae sedis</taxon>
        <taxon>Mucoromycota</taxon>
        <taxon>Mortierellomycotina</taxon>
        <taxon>Mortierellomycetes</taxon>
        <taxon>Mortierellales</taxon>
        <taxon>Mortierellaceae</taxon>
        <taxon>Linnemannia</taxon>
    </lineage>
</organism>
<feature type="region of interest" description="Disordered" evidence="1">
    <location>
        <begin position="78"/>
        <end position="99"/>
    </location>
</feature>
<keyword evidence="3" id="KW-1185">Reference proteome</keyword>
<name>A0A9P6R1T6_9FUNG</name>
<comment type="caution">
    <text evidence="2">The sequence shown here is derived from an EMBL/GenBank/DDBJ whole genome shotgun (WGS) entry which is preliminary data.</text>
</comment>
<proteinExistence type="predicted"/>